<protein>
    <submittedName>
        <fullName evidence="11">Uncharacterized protein</fullName>
    </submittedName>
</protein>
<feature type="compositionally biased region" description="Basic and acidic residues" evidence="7">
    <location>
        <begin position="1"/>
        <end position="16"/>
    </location>
</feature>
<dbReference type="PROSITE" id="PS51194">
    <property type="entry name" value="HELICASE_CTER"/>
    <property type="match status" value="1"/>
</dbReference>
<evidence type="ECO:0000256" key="1">
    <source>
        <dbReference type="ARBA" id="ARBA00022741"/>
    </source>
</evidence>
<dbReference type="InterPro" id="IPR050079">
    <property type="entry name" value="DEAD_box_RNA_helicase"/>
</dbReference>
<proteinExistence type="inferred from homology"/>
<evidence type="ECO:0000256" key="6">
    <source>
        <dbReference type="RuleBase" id="RU000492"/>
    </source>
</evidence>
<dbReference type="CDD" id="cd18787">
    <property type="entry name" value="SF2_C_DEAD"/>
    <property type="match status" value="1"/>
</dbReference>
<evidence type="ECO:0000256" key="2">
    <source>
        <dbReference type="ARBA" id="ARBA00022801"/>
    </source>
</evidence>
<dbReference type="EMBL" id="HBEN01003265">
    <property type="protein sequence ID" value="CAD8433631.1"/>
    <property type="molecule type" value="Transcribed_RNA"/>
</dbReference>
<dbReference type="InterPro" id="IPR011545">
    <property type="entry name" value="DEAD/DEAH_box_helicase_dom"/>
</dbReference>
<comment type="similarity">
    <text evidence="6">Belongs to the DEAD box helicase family.</text>
</comment>
<name>A0A7S0CTU1_MICPS</name>
<evidence type="ECO:0000313" key="11">
    <source>
        <dbReference type="EMBL" id="CAD8433631.1"/>
    </source>
</evidence>
<feature type="domain" description="Helicase ATP-binding" evidence="8">
    <location>
        <begin position="114"/>
        <end position="288"/>
    </location>
</feature>
<sequence>MDVRESKRSMRERVEKSSPSADGVDASGFSLFSVSSKKRQRSSAHHETEKGADGKEAKSDDREISDRVRPEQMNENTLVSGEASFRALGLNQWLSSNVVAMGISKPTPVQRGCIPPILAGRDVIGTAQTGTGKTAAFALPILQLLGNDPYGVFCLCLTPTRELAAQIADQFDAFSAGMTLRCEVIVGGEDIRIQGAALVSRPHVVIATPGRLMEHFMYDDSLAKAFAKLRCLVLDEADRLLDPGFEAELRIIMHNLPSVNRQTLLFSATITRSISALQEVTLKKAVHFEAFEGLKVVERCKQEYCFVPAKVKEVYLVHLITKAKTWGVRSMIIFVGTVHTCQLLQETLTLLGIDSVALHACKKQRHRVASLARFKSGEVNVLIATDVASRGLDIPSVDLVINHDVPAVPRNYVHRVGRTARAGRLGRAVTLISQFDVTLVHQIEEITGVEMTEVPDLSEEEVLKDISRVFTARRGAKMKMSENGGFDDQMRERKARLSSQSAVK</sequence>
<dbReference type="SMART" id="SM00487">
    <property type="entry name" value="DEXDc"/>
    <property type="match status" value="1"/>
</dbReference>
<evidence type="ECO:0000256" key="7">
    <source>
        <dbReference type="SAM" id="MobiDB-lite"/>
    </source>
</evidence>
<dbReference type="SUPFAM" id="SSF52540">
    <property type="entry name" value="P-loop containing nucleoside triphosphate hydrolases"/>
    <property type="match status" value="1"/>
</dbReference>
<dbReference type="GO" id="GO:0005829">
    <property type="term" value="C:cytosol"/>
    <property type="evidence" value="ECO:0007669"/>
    <property type="project" value="TreeGrafter"/>
</dbReference>
<dbReference type="CDD" id="cd17955">
    <property type="entry name" value="DEADc_DDX49"/>
    <property type="match status" value="1"/>
</dbReference>
<dbReference type="Gene3D" id="3.40.50.300">
    <property type="entry name" value="P-loop containing nucleotide triphosphate hydrolases"/>
    <property type="match status" value="2"/>
</dbReference>
<gene>
    <name evidence="11" type="ORF">MSP1401_LOCUS2645</name>
</gene>
<organism evidence="11">
    <name type="scientific">Micromonas pusilla</name>
    <name type="common">Picoplanktonic green alga</name>
    <name type="synonym">Chromulina pusilla</name>
    <dbReference type="NCBI Taxonomy" id="38833"/>
    <lineage>
        <taxon>Eukaryota</taxon>
        <taxon>Viridiplantae</taxon>
        <taxon>Chlorophyta</taxon>
        <taxon>Mamiellophyceae</taxon>
        <taxon>Mamiellales</taxon>
        <taxon>Mamiellaceae</taxon>
        <taxon>Micromonas</taxon>
    </lineage>
</organism>
<dbReference type="PANTHER" id="PTHR47959">
    <property type="entry name" value="ATP-DEPENDENT RNA HELICASE RHLE-RELATED"/>
    <property type="match status" value="1"/>
</dbReference>
<dbReference type="GO" id="GO:0016787">
    <property type="term" value="F:hydrolase activity"/>
    <property type="evidence" value="ECO:0007669"/>
    <property type="project" value="UniProtKB-KW"/>
</dbReference>
<dbReference type="GO" id="GO:0003676">
    <property type="term" value="F:nucleic acid binding"/>
    <property type="evidence" value="ECO:0007669"/>
    <property type="project" value="InterPro"/>
</dbReference>
<keyword evidence="4 6" id="KW-0067">ATP-binding</keyword>
<reference evidence="11" key="1">
    <citation type="submission" date="2021-01" db="EMBL/GenBank/DDBJ databases">
        <authorList>
            <person name="Corre E."/>
            <person name="Pelletier E."/>
            <person name="Niang G."/>
            <person name="Scheremetjew M."/>
            <person name="Finn R."/>
            <person name="Kale V."/>
            <person name="Holt S."/>
            <person name="Cochrane G."/>
            <person name="Meng A."/>
            <person name="Brown T."/>
            <person name="Cohen L."/>
        </authorList>
    </citation>
    <scope>NUCLEOTIDE SEQUENCE</scope>
    <source>
        <strain evidence="11">CCAC1681</strain>
    </source>
</reference>
<feature type="region of interest" description="Disordered" evidence="7">
    <location>
        <begin position="1"/>
        <end position="72"/>
    </location>
</feature>
<keyword evidence="1 6" id="KW-0547">Nucleotide-binding</keyword>
<dbReference type="Pfam" id="PF00270">
    <property type="entry name" value="DEAD"/>
    <property type="match status" value="1"/>
</dbReference>
<dbReference type="PROSITE" id="PS51192">
    <property type="entry name" value="HELICASE_ATP_BIND_1"/>
    <property type="match status" value="1"/>
</dbReference>
<evidence type="ECO:0000256" key="3">
    <source>
        <dbReference type="ARBA" id="ARBA00022806"/>
    </source>
</evidence>
<feature type="domain" description="DEAD-box RNA helicase Q" evidence="10">
    <location>
        <begin position="83"/>
        <end position="111"/>
    </location>
</feature>
<feature type="region of interest" description="Disordered" evidence="7">
    <location>
        <begin position="480"/>
        <end position="504"/>
    </location>
</feature>
<feature type="domain" description="Helicase C-terminal" evidence="9">
    <location>
        <begin position="315"/>
        <end position="463"/>
    </location>
</feature>
<dbReference type="GO" id="GO:0005524">
    <property type="term" value="F:ATP binding"/>
    <property type="evidence" value="ECO:0007669"/>
    <property type="project" value="UniProtKB-KW"/>
</dbReference>
<dbReference type="InterPro" id="IPR014014">
    <property type="entry name" value="RNA_helicase_DEAD_Q_motif"/>
</dbReference>
<keyword evidence="3 6" id="KW-0347">Helicase</keyword>
<dbReference type="InterPro" id="IPR027417">
    <property type="entry name" value="P-loop_NTPase"/>
</dbReference>
<evidence type="ECO:0000259" key="9">
    <source>
        <dbReference type="PROSITE" id="PS51194"/>
    </source>
</evidence>
<dbReference type="GO" id="GO:0003724">
    <property type="term" value="F:RNA helicase activity"/>
    <property type="evidence" value="ECO:0007669"/>
    <property type="project" value="InterPro"/>
</dbReference>
<evidence type="ECO:0000259" key="8">
    <source>
        <dbReference type="PROSITE" id="PS51192"/>
    </source>
</evidence>
<dbReference type="InterPro" id="IPR000629">
    <property type="entry name" value="RNA-helicase_DEAD-box_CS"/>
</dbReference>
<dbReference type="PROSITE" id="PS51195">
    <property type="entry name" value="Q_MOTIF"/>
    <property type="match status" value="1"/>
</dbReference>
<dbReference type="PANTHER" id="PTHR47959:SF24">
    <property type="entry name" value="ATP-DEPENDENT RNA HELICASE"/>
    <property type="match status" value="1"/>
</dbReference>
<dbReference type="Pfam" id="PF00271">
    <property type="entry name" value="Helicase_C"/>
    <property type="match status" value="1"/>
</dbReference>
<dbReference type="SMART" id="SM00490">
    <property type="entry name" value="HELICc"/>
    <property type="match status" value="1"/>
</dbReference>
<feature type="compositionally biased region" description="Basic and acidic residues" evidence="7">
    <location>
        <begin position="44"/>
        <end position="72"/>
    </location>
</feature>
<dbReference type="PROSITE" id="PS00039">
    <property type="entry name" value="DEAD_ATP_HELICASE"/>
    <property type="match status" value="1"/>
</dbReference>
<feature type="short sequence motif" description="Q motif" evidence="5">
    <location>
        <begin position="83"/>
        <end position="111"/>
    </location>
</feature>
<dbReference type="AlphaFoldDB" id="A0A7S0CTU1"/>
<evidence type="ECO:0000256" key="4">
    <source>
        <dbReference type="ARBA" id="ARBA00022840"/>
    </source>
</evidence>
<keyword evidence="2 6" id="KW-0378">Hydrolase</keyword>
<evidence type="ECO:0000259" key="10">
    <source>
        <dbReference type="PROSITE" id="PS51195"/>
    </source>
</evidence>
<dbReference type="InterPro" id="IPR014001">
    <property type="entry name" value="Helicase_ATP-bd"/>
</dbReference>
<accession>A0A7S0CTU1</accession>
<dbReference type="InterPro" id="IPR001650">
    <property type="entry name" value="Helicase_C-like"/>
</dbReference>
<evidence type="ECO:0000256" key="5">
    <source>
        <dbReference type="PROSITE-ProRule" id="PRU00552"/>
    </source>
</evidence>